<dbReference type="InterPro" id="IPR018171">
    <property type="entry name" value="Pept_tRNA_hydro_CS"/>
</dbReference>
<gene>
    <name evidence="7" type="primary">pth</name>
    <name evidence="9" type="ORF">CHU95_14060</name>
</gene>
<feature type="binding site" evidence="7">
    <location>
        <position position="66"/>
    </location>
    <ligand>
        <name>tRNA</name>
        <dbReference type="ChEBI" id="CHEBI:17843"/>
    </ligand>
</feature>
<evidence type="ECO:0000256" key="1">
    <source>
        <dbReference type="ARBA" id="ARBA00013260"/>
    </source>
</evidence>
<feature type="binding site" evidence="7">
    <location>
        <position position="112"/>
    </location>
    <ligand>
        <name>tRNA</name>
        <dbReference type="ChEBI" id="CHEBI:17843"/>
    </ligand>
</feature>
<dbReference type="EC" id="3.1.1.29" evidence="1 7"/>
<dbReference type="FunFam" id="3.40.50.1470:FF:000001">
    <property type="entry name" value="Peptidyl-tRNA hydrolase"/>
    <property type="match status" value="1"/>
</dbReference>
<keyword evidence="4 7" id="KW-0694">RNA-binding</keyword>
<comment type="similarity">
    <text evidence="5 7">Belongs to the PTH family.</text>
</comment>
<keyword evidence="7" id="KW-0963">Cytoplasm</keyword>
<evidence type="ECO:0000313" key="10">
    <source>
        <dbReference type="Proteomes" id="UP000216998"/>
    </source>
</evidence>
<feature type="region of interest" description="Disordered" evidence="8">
    <location>
        <begin position="184"/>
        <end position="203"/>
    </location>
</feature>
<feature type="binding site" evidence="7">
    <location>
        <position position="64"/>
    </location>
    <ligand>
        <name>tRNA</name>
        <dbReference type="ChEBI" id="CHEBI:17843"/>
    </ligand>
</feature>
<feature type="site" description="Stabilizes the basic form of H active site to accept a proton" evidence="7">
    <location>
        <position position="91"/>
    </location>
</feature>
<dbReference type="GO" id="GO:0072344">
    <property type="term" value="P:rescue of stalled ribosome"/>
    <property type="evidence" value="ECO:0007669"/>
    <property type="project" value="UniProtKB-UniRule"/>
</dbReference>
<keyword evidence="2 7" id="KW-0820">tRNA-binding</keyword>
<evidence type="ECO:0000313" key="9">
    <source>
        <dbReference type="EMBL" id="OYQ33516.1"/>
    </source>
</evidence>
<accession>A0A255YWA1</accession>
<dbReference type="PANTHER" id="PTHR17224:SF1">
    <property type="entry name" value="PEPTIDYL-TRNA HYDROLASE"/>
    <property type="match status" value="1"/>
</dbReference>
<evidence type="ECO:0000256" key="5">
    <source>
        <dbReference type="ARBA" id="ARBA00038063"/>
    </source>
</evidence>
<dbReference type="InterPro" id="IPR001328">
    <property type="entry name" value="Pept_tRNA_hydro"/>
</dbReference>
<dbReference type="SUPFAM" id="SSF53178">
    <property type="entry name" value="Peptidyl-tRNA hydrolase-like"/>
    <property type="match status" value="1"/>
</dbReference>
<dbReference type="PROSITE" id="PS01196">
    <property type="entry name" value="PEPT_TRNA_HYDROL_2"/>
    <property type="match status" value="1"/>
</dbReference>
<dbReference type="Proteomes" id="UP000216998">
    <property type="component" value="Unassembled WGS sequence"/>
</dbReference>
<dbReference type="GO" id="GO:0004045">
    <property type="term" value="F:peptidyl-tRNA hydrolase activity"/>
    <property type="evidence" value="ECO:0007669"/>
    <property type="project" value="UniProtKB-UniRule"/>
</dbReference>
<dbReference type="OrthoDB" id="9800507at2"/>
<dbReference type="GO" id="GO:0005737">
    <property type="term" value="C:cytoplasm"/>
    <property type="evidence" value="ECO:0007669"/>
    <property type="project" value="UniProtKB-SubCell"/>
</dbReference>
<comment type="subunit">
    <text evidence="7">Monomer.</text>
</comment>
<sequence>MRLLVGLGNPGPEYERHRHNVGFMAVDEIHGRYGFGPWKRRFQGLVAEGMTGGEKCFLLKPQTFMNLSGQSVGEAIRFYKLTPADTIVLHDELDVAPARIRVKQGGGHGGHNGLRSIDDHIGKDYWRVRIGIGHPGDKDRVHGWVLGNFAKADEVWLPKLLNVMAAELPLLVKGEPEKYASRIASLTAPPKSPKVENPVKPVP</sequence>
<name>A0A255YWA1_9PROT</name>
<evidence type="ECO:0000256" key="7">
    <source>
        <dbReference type="HAMAP-Rule" id="MF_00083"/>
    </source>
</evidence>
<evidence type="ECO:0000256" key="2">
    <source>
        <dbReference type="ARBA" id="ARBA00022555"/>
    </source>
</evidence>
<dbReference type="HAMAP" id="MF_00083">
    <property type="entry name" value="Pept_tRNA_hydro_bact"/>
    <property type="match status" value="1"/>
</dbReference>
<evidence type="ECO:0000256" key="3">
    <source>
        <dbReference type="ARBA" id="ARBA00022801"/>
    </source>
</evidence>
<dbReference type="Pfam" id="PF01195">
    <property type="entry name" value="Pept_tRNA_hydro"/>
    <property type="match status" value="1"/>
</dbReference>
<protein>
    <recommendedName>
        <fullName evidence="6 7">Peptidyl-tRNA hydrolase</fullName>
        <shortName evidence="7">Pth</shortName>
        <ecNumber evidence="1 7">3.1.1.29</ecNumber>
    </recommendedName>
</protein>
<dbReference type="NCBIfam" id="TIGR00447">
    <property type="entry name" value="pth"/>
    <property type="match status" value="1"/>
</dbReference>
<dbReference type="EMBL" id="NOXU01000030">
    <property type="protein sequence ID" value="OYQ33516.1"/>
    <property type="molecule type" value="Genomic_DNA"/>
</dbReference>
<reference evidence="9 10" key="1">
    <citation type="submission" date="2017-07" db="EMBL/GenBank/DDBJ databases">
        <title>Niveispirillum cyanobacteriorum sp. nov., isolated from cyanobacterial aggregates in a eutrophic lake.</title>
        <authorList>
            <person name="Cai H."/>
        </authorList>
    </citation>
    <scope>NUCLEOTIDE SEQUENCE [LARGE SCALE GENOMIC DNA]</scope>
    <source>
        <strain evidence="10">TH1-14</strain>
    </source>
</reference>
<dbReference type="CDD" id="cd00462">
    <property type="entry name" value="PTH"/>
    <property type="match status" value="1"/>
</dbReference>
<comment type="function">
    <text evidence="7">Catalyzes the release of premature peptidyl moieties from peptidyl-tRNA molecules trapped in stalled 50S ribosomal subunits, and thus maintains levels of free tRNAs and 50S ribosomes.</text>
</comment>
<evidence type="ECO:0000256" key="8">
    <source>
        <dbReference type="SAM" id="MobiDB-lite"/>
    </source>
</evidence>
<comment type="caution">
    <text evidence="9">The sequence shown here is derived from an EMBL/GenBank/DDBJ whole genome shotgun (WGS) entry which is preliminary data.</text>
</comment>
<dbReference type="Gene3D" id="3.40.50.1470">
    <property type="entry name" value="Peptidyl-tRNA hydrolase"/>
    <property type="match status" value="1"/>
</dbReference>
<dbReference type="GO" id="GO:0000049">
    <property type="term" value="F:tRNA binding"/>
    <property type="evidence" value="ECO:0007669"/>
    <property type="project" value="UniProtKB-UniRule"/>
</dbReference>
<feature type="active site" description="Proton acceptor" evidence="7">
    <location>
        <position position="19"/>
    </location>
</feature>
<keyword evidence="3 7" id="KW-0378">Hydrolase</keyword>
<feature type="site" description="Discriminates between blocked and unblocked aminoacyl-tRNA" evidence="7">
    <location>
        <position position="9"/>
    </location>
</feature>
<proteinExistence type="inferred from homology"/>
<comment type="function">
    <text evidence="7">Hydrolyzes ribosome-free peptidyl-tRNAs (with 1 or more amino acids incorporated), which drop off the ribosome during protein synthesis, or as a result of ribosome stalling.</text>
</comment>
<comment type="catalytic activity">
    <reaction evidence="7">
        <text>an N-acyl-L-alpha-aminoacyl-tRNA + H2O = an N-acyl-L-amino acid + a tRNA + H(+)</text>
        <dbReference type="Rhea" id="RHEA:54448"/>
        <dbReference type="Rhea" id="RHEA-COMP:10123"/>
        <dbReference type="Rhea" id="RHEA-COMP:13883"/>
        <dbReference type="ChEBI" id="CHEBI:15377"/>
        <dbReference type="ChEBI" id="CHEBI:15378"/>
        <dbReference type="ChEBI" id="CHEBI:59874"/>
        <dbReference type="ChEBI" id="CHEBI:78442"/>
        <dbReference type="ChEBI" id="CHEBI:138191"/>
        <dbReference type="EC" id="3.1.1.29"/>
    </reaction>
</comment>
<comment type="subcellular location">
    <subcellularLocation>
        <location evidence="7">Cytoplasm</location>
    </subcellularLocation>
</comment>
<organism evidence="9 10">
    <name type="scientific">Niveispirillum lacus</name>
    <dbReference type="NCBI Taxonomy" id="1981099"/>
    <lineage>
        <taxon>Bacteria</taxon>
        <taxon>Pseudomonadati</taxon>
        <taxon>Pseudomonadota</taxon>
        <taxon>Alphaproteobacteria</taxon>
        <taxon>Rhodospirillales</taxon>
        <taxon>Azospirillaceae</taxon>
        <taxon>Niveispirillum</taxon>
    </lineage>
</organism>
<evidence type="ECO:0000256" key="4">
    <source>
        <dbReference type="ARBA" id="ARBA00022884"/>
    </source>
</evidence>
<dbReference type="PANTHER" id="PTHR17224">
    <property type="entry name" value="PEPTIDYL-TRNA HYDROLASE"/>
    <property type="match status" value="1"/>
</dbReference>
<dbReference type="GO" id="GO:0006515">
    <property type="term" value="P:protein quality control for misfolded or incompletely synthesized proteins"/>
    <property type="evidence" value="ECO:0007669"/>
    <property type="project" value="UniProtKB-UniRule"/>
</dbReference>
<dbReference type="AlphaFoldDB" id="A0A255YWA1"/>
<keyword evidence="10" id="KW-1185">Reference proteome</keyword>
<dbReference type="InterPro" id="IPR036416">
    <property type="entry name" value="Pept_tRNA_hydro_sf"/>
</dbReference>
<dbReference type="RefSeq" id="WP_094456959.1">
    <property type="nucleotide sequence ID" value="NZ_NOXU01000030.1"/>
</dbReference>
<feature type="binding site" evidence="7">
    <location>
        <position position="14"/>
    </location>
    <ligand>
        <name>tRNA</name>
        <dbReference type="ChEBI" id="CHEBI:17843"/>
    </ligand>
</feature>
<evidence type="ECO:0000256" key="6">
    <source>
        <dbReference type="ARBA" id="ARBA00050038"/>
    </source>
</evidence>